<dbReference type="EMBL" id="CAJNOC010007362">
    <property type="protein sequence ID" value="CAF1097458.1"/>
    <property type="molecule type" value="Genomic_DNA"/>
</dbReference>
<organism evidence="3 4">
    <name type="scientific">Brachionus calyciflorus</name>
    <dbReference type="NCBI Taxonomy" id="104777"/>
    <lineage>
        <taxon>Eukaryota</taxon>
        <taxon>Metazoa</taxon>
        <taxon>Spiralia</taxon>
        <taxon>Gnathifera</taxon>
        <taxon>Rotifera</taxon>
        <taxon>Eurotatoria</taxon>
        <taxon>Monogononta</taxon>
        <taxon>Pseudotrocha</taxon>
        <taxon>Ploima</taxon>
        <taxon>Brachionidae</taxon>
        <taxon>Brachionus</taxon>
    </lineage>
</organism>
<protein>
    <submittedName>
        <fullName evidence="3">Uncharacterized protein</fullName>
    </submittedName>
</protein>
<comment type="caution">
    <text evidence="3">The sequence shown here is derived from an EMBL/GenBank/DDBJ whole genome shotgun (WGS) entry which is preliminary data.</text>
</comment>
<sequence>MDWLKKTFDFLGLGPQKITETDIENKANELQNELSKIEEIITEYFHDYEFKNTENFNEIKVKVDLRREILKDDALNRIDEYSLGLIKHLECEEIALNEEIKTITSDVDEFDLESELQSISEENILENKAKLIDNLKRSVIKKREKHENLAQKIQKIRNYSIILSTYELKMDEYFGKLSKNSTETFLTEKELMQKKINHLKFENERITRKNRSLNTENEELKSSNSRIQKEVQELKKCLKKDNSRTSPQTSSTPTRQLSNNRNTNLGSVLVEICLDQIARNFNNNLPT</sequence>
<feature type="compositionally biased region" description="Low complexity" evidence="2">
    <location>
        <begin position="244"/>
        <end position="256"/>
    </location>
</feature>
<gene>
    <name evidence="3" type="ORF">OXX778_LOCUS20977</name>
</gene>
<reference evidence="3" key="1">
    <citation type="submission" date="2021-02" db="EMBL/GenBank/DDBJ databases">
        <authorList>
            <person name="Nowell W R."/>
        </authorList>
    </citation>
    <scope>NUCLEOTIDE SEQUENCE</scope>
    <source>
        <strain evidence="3">Ploen Becks lab</strain>
    </source>
</reference>
<name>A0A814NRQ7_9BILA</name>
<evidence type="ECO:0000313" key="4">
    <source>
        <dbReference type="Proteomes" id="UP000663879"/>
    </source>
</evidence>
<feature type="coiled-coil region" evidence="1">
    <location>
        <begin position="20"/>
        <end position="47"/>
    </location>
</feature>
<evidence type="ECO:0000256" key="1">
    <source>
        <dbReference type="SAM" id="Coils"/>
    </source>
</evidence>
<keyword evidence="1" id="KW-0175">Coiled coil</keyword>
<keyword evidence="4" id="KW-1185">Reference proteome</keyword>
<dbReference type="Proteomes" id="UP000663879">
    <property type="component" value="Unassembled WGS sequence"/>
</dbReference>
<feature type="region of interest" description="Disordered" evidence="2">
    <location>
        <begin position="236"/>
        <end position="262"/>
    </location>
</feature>
<evidence type="ECO:0000256" key="2">
    <source>
        <dbReference type="SAM" id="MobiDB-lite"/>
    </source>
</evidence>
<dbReference type="AlphaFoldDB" id="A0A814NRQ7"/>
<proteinExistence type="predicted"/>
<accession>A0A814NRQ7</accession>
<evidence type="ECO:0000313" key="3">
    <source>
        <dbReference type="EMBL" id="CAF1097458.1"/>
    </source>
</evidence>